<evidence type="ECO:0000313" key="2">
    <source>
        <dbReference type="Proteomes" id="UP001200145"/>
    </source>
</evidence>
<dbReference type="SUPFAM" id="SSF63829">
    <property type="entry name" value="Calcium-dependent phosphotriesterase"/>
    <property type="match status" value="1"/>
</dbReference>
<evidence type="ECO:0000313" key="1">
    <source>
        <dbReference type="EMBL" id="MCF1715512.1"/>
    </source>
</evidence>
<dbReference type="RefSeq" id="WP_234866465.1">
    <property type="nucleotide sequence ID" value="NZ_JAKEVY010000003.1"/>
</dbReference>
<organism evidence="1 2">
    <name type="scientific">Flavihumibacter fluminis</name>
    <dbReference type="NCBI Taxonomy" id="2909236"/>
    <lineage>
        <taxon>Bacteria</taxon>
        <taxon>Pseudomonadati</taxon>
        <taxon>Bacteroidota</taxon>
        <taxon>Chitinophagia</taxon>
        <taxon>Chitinophagales</taxon>
        <taxon>Chitinophagaceae</taxon>
        <taxon>Flavihumibacter</taxon>
    </lineage>
</organism>
<name>A0ABS9BIF6_9BACT</name>
<evidence type="ECO:0008006" key="3">
    <source>
        <dbReference type="Google" id="ProtNLM"/>
    </source>
</evidence>
<proteinExistence type="predicted"/>
<dbReference type="InterPro" id="IPR015943">
    <property type="entry name" value="WD40/YVTN_repeat-like_dom_sf"/>
</dbReference>
<keyword evidence="2" id="KW-1185">Reference proteome</keyword>
<dbReference type="Proteomes" id="UP001200145">
    <property type="component" value="Unassembled WGS sequence"/>
</dbReference>
<accession>A0ABS9BIF6</accession>
<dbReference type="Gene3D" id="2.130.10.10">
    <property type="entry name" value="YVTN repeat-like/Quinoprotein amine dehydrogenase"/>
    <property type="match status" value="2"/>
</dbReference>
<dbReference type="EMBL" id="JAKEVY010000003">
    <property type="protein sequence ID" value="MCF1715512.1"/>
    <property type="molecule type" value="Genomic_DNA"/>
</dbReference>
<gene>
    <name evidence="1" type="ORF">L0U88_12820</name>
</gene>
<reference evidence="1 2" key="1">
    <citation type="submission" date="2022-01" db="EMBL/GenBank/DDBJ databases">
        <title>Flavihumibacter sp. nov., isolated from sediment of a river.</title>
        <authorList>
            <person name="Liu H."/>
        </authorList>
    </citation>
    <scope>NUCLEOTIDE SEQUENCE [LARGE SCALE GENOMIC DNA]</scope>
    <source>
        <strain evidence="1 2">RY-1</strain>
    </source>
</reference>
<sequence>MNSILISLIWLFLINDQQELPQPADASPTSIGVWTGPDFMKKELKPGPEEFQISQSIQYVLQDKTGTVWIATGEDGVCVFDGTDFTYFTKNDGLAGNAVRTILQDSQGNVWMATNGGISRKNKQGWTSYTTANGLPDNEILNLYLDKKGILWAGTRKGLAKFENEAFTTLPMFRSPRSPNDQPIQTPVQLIYEDNSGQLWFGTTGFGLFKFDGKTMENVIKPDC</sequence>
<dbReference type="InterPro" id="IPR011110">
    <property type="entry name" value="Reg_prop"/>
</dbReference>
<dbReference type="Pfam" id="PF07494">
    <property type="entry name" value="Reg_prop"/>
    <property type="match status" value="3"/>
</dbReference>
<comment type="caution">
    <text evidence="1">The sequence shown here is derived from an EMBL/GenBank/DDBJ whole genome shotgun (WGS) entry which is preliminary data.</text>
</comment>
<protein>
    <recommendedName>
        <fullName evidence="3">Two component regulator with propeller domain</fullName>
    </recommendedName>
</protein>